<dbReference type="RefSeq" id="WP_154554792.1">
    <property type="nucleotide sequence ID" value="NZ_VUNA01000017.1"/>
</dbReference>
<evidence type="ECO:0000256" key="1">
    <source>
        <dbReference type="SAM" id="Phobius"/>
    </source>
</evidence>
<sequence length="153" mass="17289">MNWNIFWGLYTLAFAVRYNDISLPVVEYTANGRTYTVVGPKFSATVSKSFSSPFHRAKTDITSNLTTREDLPSVLKLNLRQNSLAGLTESPLLELYPIGSEVDVFYNPRKPKMAYVQRFARPQKVLYTIVLLLGLTFLAAALFVFFGPTITMH</sequence>
<keyword evidence="3" id="KW-1185">Reference proteome</keyword>
<reference evidence="2 3" key="1">
    <citation type="submission" date="2019-08" db="EMBL/GenBank/DDBJ databases">
        <title>In-depth cultivation of the pig gut microbiome towards novel bacterial diversity and tailored functional studies.</title>
        <authorList>
            <person name="Wylensek D."/>
            <person name="Hitch T.C.A."/>
            <person name="Clavel T."/>
        </authorList>
    </citation>
    <scope>NUCLEOTIDE SEQUENCE [LARGE SCALE GENOMIC DNA]</scope>
    <source>
        <strain evidence="2 3">WCA-MUC-591-APC-4B</strain>
    </source>
</reference>
<keyword evidence="1" id="KW-1133">Transmembrane helix</keyword>
<organism evidence="2 3">
    <name type="scientific">Mogibacterium kristiansenii</name>
    <dbReference type="NCBI Taxonomy" id="2606708"/>
    <lineage>
        <taxon>Bacteria</taxon>
        <taxon>Bacillati</taxon>
        <taxon>Bacillota</taxon>
        <taxon>Clostridia</taxon>
        <taxon>Peptostreptococcales</taxon>
        <taxon>Anaerovoracaceae</taxon>
        <taxon>Mogibacterium</taxon>
    </lineage>
</organism>
<comment type="caution">
    <text evidence="2">The sequence shown here is derived from an EMBL/GenBank/DDBJ whole genome shotgun (WGS) entry which is preliminary data.</text>
</comment>
<dbReference type="Proteomes" id="UP000469424">
    <property type="component" value="Unassembled WGS sequence"/>
</dbReference>
<proteinExistence type="predicted"/>
<gene>
    <name evidence="2" type="ORF">FYJ65_07920</name>
</gene>
<name>A0A6N7XMQ3_9FIRM</name>
<evidence type="ECO:0000313" key="3">
    <source>
        <dbReference type="Proteomes" id="UP000469424"/>
    </source>
</evidence>
<keyword evidence="1" id="KW-0472">Membrane</keyword>
<evidence type="ECO:0000313" key="2">
    <source>
        <dbReference type="EMBL" id="MST71229.1"/>
    </source>
</evidence>
<protein>
    <submittedName>
        <fullName evidence="2">DUF3592 domain-containing protein</fullName>
    </submittedName>
</protein>
<dbReference type="EMBL" id="VUNA01000017">
    <property type="protein sequence ID" value="MST71229.1"/>
    <property type="molecule type" value="Genomic_DNA"/>
</dbReference>
<dbReference type="AlphaFoldDB" id="A0A6N7XMQ3"/>
<accession>A0A6N7XMQ3</accession>
<keyword evidence="1" id="KW-0812">Transmembrane</keyword>
<feature type="transmembrane region" description="Helical" evidence="1">
    <location>
        <begin position="125"/>
        <end position="146"/>
    </location>
</feature>